<reference evidence="2" key="1">
    <citation type="journal article" date="2014" name="Int. J. Syst. Evol. Microbiol.">
        <title>Complete genome sequence of Corynebacterium casei LMG S-19264T (=DSM 44701T), isolated from a smear-ripened cheese.</title>
        <authorList>
            <consortium name="US DOE Joint Genome Institute (JGI-PGF)"/>
            <person name="Walter F."/>
            <person name="Albersmeier A."/>
            <person name="Kalinowski J."/>
            <person name="Ruckert C."/>
        </authorList>
    </citation>
    <scope>NUCLEOTIDE SEQUENCE</scope>
    <source>
        <strain evidence="2">KCTC 32422</strain>
    </source>
</reference>
<organism evidence="2 3">
    <name type="scientific">Novosphingobium arvoryzae</name>
    <dbReference type="NCBI Taxonomy" id="1256514"/>
    <lineage>
        <taxon>Bacteria</taxon>
        <taxon>Pseudomonadati</taxon>
        <taxon>Pseudomonadota</taxon>
        <taxon>Alphaproteobacteria</taxon>
        <taxon>Sphingomonadales</taxon>
        <taxon>Sphingomonadaceae</taxon>
        <taxon>Novosphingobium</taxon>
    </lineage>
</organism>
<dbReference type="EMBL" id="BMZD01000004">
    <property type="protein sequence ID" value="GGZ99350.1"/>
    <property type="molecule type" value="Genomic_DNA"/>
</dbReference>
<dbReference type="PANTHER" id="PTHR43317">
    <property type="entry name" value="THERMOSPERMINE SYNTHASE ACAULIS5"/>
    <property type="match status" value="1"/>
</dbReference>
<evidence type="ECO:0000313" key="3">
    <source>
        <dbReference type="Proteomes" id="UP000634139"/>
    </source>
</evidence>
<dbReference type="Proteomes" id="UP000634139">
    <property type="component" value="Unassembled WGS sequence"/>
</dbReference>
<proteinExistence type="predicted"/>
<dbReference type="CDD" id="cd02440">
    <property type="entry name" value="AdoMet_MTases"/>
    <property type="match status" value="1"/>
</dbReference>
<keyword evidence="3" id="KW-1185">Reference proteome</keyword>
<dbReference type="InterPro" id="IPR029063">
    <property type="entry name" value="SAM-dependent_MTases_sf"/>
</dbReference>
<dbReference type="AlphaFoldDB" id="A0A918RJH6"/>
<dbReference type="SUPFAM" id="SSF53335">
    <property type="entry name" value="S-adenosyl-L-methionine-dependent methyltransferases"/>
    <property type="match status" value="1"/>
</dbReference>
<sequence length="226" mass="24422">MIARELLGTARVPGGEELRLFAHGRDFMIVLGHNELMSTRMRGSEEALATMTLERLAGVSAPRLLIGGYGMGFTLRAALAGIGPQGHVTVAELVPEIIAWARGPMAEVAAGCLDDPRVTLRMDDVADAMLLAPEPFDAILLDVDNGPDGLVRAENNRIYSKSGLHNARRALAPGGVLAIWSAAPDPKFTRRLEDVGFEVEQVEVRARIDKNGKGKGPRHVIWFARV</sequence>
<dbReference type="PANTHER" id="PTHR43317:SF3">
    <property type="entry name" value="BLR2883 PROTEIN"/>
    <property type="match status" value="1"/>
</dbReference>
<dbReference type="RefSeq" id="WP_189540987.1">
    <property type="nucleotide sequence ID" value="NZ_BMZD01000004.1"/>
</dbReference>
<dbReference type="GO" id="GO:0006596">
    <property type="term" value="P:polyamine biosynthetic process"/>
    <property type="evidence" value="ECO:0007669"/>
    <property type="project" value="UniProtKB-KW"/>
</dbReference>
<evidence type="ECO:0000313" key="2">
    <source>
        <dbReference type="EMBL" id="GGZ99350.1"/>
    </source>
</evidence>
<name>A0A918RJH6_9SPHN</name>
<evidence type="ECO:0000256" key="1">
    <source>
        <dbReference type="ARBA" id="ARBA00023115"/>
    </source>
</evidence>
<keyword evidence="1" id="KW-0620">Polyamine biosynthesis</keyword>
<reference evidence="2" key="2">
    <citation type="submission" date="2020-09" db="EMBL/GenBank/DDBJ databases">
        <authorList>
            <person name="Sun Q."/>
            <person name="Kim S."/>
        </authorList>
    </citation>
    <scope>NUCLEOTIDE SEQUENCE</scope>
    <source>
        <strain evidence="2">KCTC 32422</strain>
    </source>
</reference>
<comment type="caution">
    <text evidence="2">The sequence shown here is derived from an EMBL/GenBank/DDBJ whole genome shotgun (WGS) entry which is preliminary data.</text>
</comment>
<dbReference type="Gene3D" id="3.40.50.150">
    <property type="entry name" value="Vaccinia Virus protein VP39"/>
    <property type="match status" value="1"/>
</dbReference>
<gene>
    <name evidence="2" type="ORF">GCM10011617_19730</name>
</gene>
<accession>A0A918RJH6</accession>
<protein>
    <submittedName>
        <fullName evidence="2">Spermidine synthase</fullName>
    </submittedName>
</protein>